<dbReference type="InterPro" id="IPR050908">
    <property type="entry name" value="SmbC-like"/>
</dbReference>
<dbReference type="PANTHER" id="PTHR40055:SF1">
    <property type="entry name" value="TRANSCRIPTIONAL REGULATOR YGIV-RELATED"/>
    <property type="match status" value="1"/>
</dbReference>
<protein>
    <recommendedName>
        <fullName evidence="1">GyrI-like small molecule binding domain-containing protein</fullName>
    </recommendedName>
</protein>
<organism evidence="2 3">
    <name type="scientific">Methanosarcina flavescens</name>
    <dbReference type="NCBI Taxonomy" id="1715806"/>
    <lineage>
        <taxon>Archaea</taxon>
        <taxon>Methanobacteriati</taxon>
        <taxon>Methanobacteriota</taxon>
        <taxon>Stenosarchaea group</taxon>
        <taxon>Methanomicrobia</taxon>
        <taxon>Methanosarcinales</taxon>
        <taxon>Methanosarcinaceae</taxon>
        <taxon>Methanosarcina</taxon>
    </lineage>
</organism>
<dbReference type="AlphaFoldDB" id="A0A7K4AXP9"/>
<dbReference type="Gene3D" id="3.20.80.10">
    <property type="entry name" value="Regulatory factor, effector binding domain"/>
    <property type="match status" value="1"/>
</dbReference>
<evidence type="ECO:0000313" key="3">
    <source>
        <dbReference type="Proteomes" id="UP000585579"/>
    </source>
</evidence>
<sequence>MEVTVPISGIFEKVGSEEIQVYELPGGKMTKIVHNGPYEECSQTYEKLFSRSAKTGRVISGLILEVYFNHPREVQPEEILTEIYALSD</sequence>
<dbReference type="PANTHER" id="PTHR40055">
    <property type="entry name" value="TRANSCRIPTIONAL REGULATOR YGIV-RELATED"/>
    <property type="match status" value="1"/>
</dbReference>
<reference evidence="2 3" key="1">
    <citation type="journal article" date="2020" name="Biotechnol. Biofuels">
        <title>New insights from the biogas microbiome by comprehensive genome-resolved metagenomics of nearly 1600 species originating from multiple anaerobic digesters.</title>
        <authorList>
            <person name="Campanaro S."/>
            <person name="Treu L."/>
            <person name="Rodriguez-R L.M."/>
            <person name="Kovalovszki A."/>
            <person name="Ziels R.M."/>
            <person name="Maus I."/>
            <person name="Zhu X."/>
            <person name="Kougias P.G."/>
            <person name="Basile A."/>
            <person name="Luo G."/>
            <person name="Schluter A."/>
            <person name="Konstantinidis K.T."/>
            <person name="Angelidaki I."/>
        </authorList>
    </citation>
    <scope>NUCLEOTIDE SEQUENCE [LARGE SCALE GENOMIC DNA]</scope>
    <source>
        <strain evidence="2">AS22ysBPME_46</strain>
    </source>
</reference>
<dbReference type="InterPro" id="IPR011256">
    <property type="entry name" value="Reg_factor_effector_dom_sf"/>
</dbReference>
<feature type="domain" description="GyrI-like small molecule binding" evidence="1">
    <location>
        <begin position="9"/>
        <end position="84"/>
    </location>
</feature>
<evidence type="ECO:0000259" key="1">
    <source>
        <dbReference type="Pfam" id="PF06445"/>
    </source>
</evidence>
<comment type="caution">
    <text evidence="2">The sequence shown here is derived from an EMBL/GenBank/DDBJ whole genome shotgun (WGS) entry which is preliminary data.</text>
</comment>
<dbReference type="Proteomes" id="UP000585579">
    <property type="component" value="Unassembled WGS sequence"/>
</dbReference>
<proteinExistence type="predicted"/>
<gene>
    <name evidence="2" type="ORF">GX302_11810</name>
</gene>
<accession>A0A7K4AXP9</accession>
<dbReference type="SUPFAM" id="SSF55136">
    <property type="entry name" value="Probable bacterial effector-binding domain"/>
    <property type="match status" value="1"/>
</dbReference>
<dbReference type="EMBL" id="JAAYQL010000072">
    <property type="protein sequence ID" value="NLK33474.1"/>
    <property type="molecule type" value="Genomic_DNA"/>
</dbReference>
<evidence type="ECO:0000313" key="2">
    <source>
        <dbReference type="EMBL" id="NLK33474.1"/>
    </source>
</evidence>
<dbReference type="InterPro" id="IPR029442">
    <property type="entry name" value="GyrI-like"/>
</dbReference>
<dbReference type="Pfam" id="PF06445">
    <property type="entry name" value="GyrI-like"/>
    <property type="match status" value="1"/>
</dbReference>
<name>A0A7K4AXP9_9EURY</name>